<dbReference type="Proteomes" id="UP000616114">
    <property type="component" value="Unassembled WGS sequence"/>
</dbReference>
<proteinExistence type="predicted"/>
<evidence type="ECO:0000256" key="1">
    <source>
        <dbReference type="SAM" id="MobiDB-lite"/>
    </source>
</evidence>
<protein>
    <recommendedName>
        <fullName evidence="4">PemK-like, MazF-like toxin of type II toxin-antitoxin system</fullName>
    </recommendedName>
</protein>
<evidence type="ECO:0008006" key="4">
    <source>
        <dbReference type="Google" id="ProtNLM"/>
    </source>
</evidence>
<evidence type="ECO:0000313" key="3">
    <source>
        <dbReference type="Proteomes" id="UP000616114"/>
    </source>
</evidence>
<sequence length="191" mass="21808">MWRNLARRALRIAERSARQAWREQQRQSRRHDTSPPTPSRRTPPSRTGTVPEPGADGRPPYPGDFRGTVRPVYAPQPDGEPDPGEIVWGWVPFEEDHSRGKDRPVLVIGHDGPWLLGLLLSSRDRAPHGRFSVHEEHGQRWMNLGHGGWDSQGRESEVRLDRVVRLPESYLRREGAVLEREAFEAVTRALA</sequence>
<dbReference type="RefSeq" id="WP_188550799.1">
    <property type="nucleotide sequence ID" value="NZ_BMFY01000008.1"/>
</dbReference>
<dbReference type="AlphaFoldDB" id="A0A8J2TYQ7"/>
<dbReference type="Pfam" id="PF02452">
    <property type="entry name" value="PemK_toxin"/>
    <property type="match status" value="1"/>
</dbReference>
<accession>A0A8J2TYQ7</accession>
<dbReference type="EMBL" id="BMFY01000008">
    <property type="protein sequence ID" value="GGA17347.1"/>
    <property type="molecule type" value="Genomic_DNA"/>
</dbReference>
<evidence type="ECO:0000313" key="2">
    <source>
        <dbReference type="EMBL" id="GGA17347.1"/>
    </source>
</evidence>
<feature type="region of interest" description="Disordered" evidence="1">
    <location>
        <begin position="15"/>
        <end position="85"/>
    </location>
</feature>
<dbReference type="GO" id="GO:0003677">
    <property type="term" value="F:DNA binding"/>
    <property type="evidence" value="ECO:0007669"/>
    <property type="project" value="InterPro"/>
</dbReference>
<reference evidence="2" key="2">
    <citation type="submission" date="2020-09" db="EMBL/GenBank/DDBJ databases">
        <authorList>
            <person name="Sun Q."/>
            <person name="Zhou Y."/>
        </authorList>
    </citation>
    <scope>NUCLEOTIDE SEQUENCE</scope>
    <source>
        <strain evidence="2">CGMCC 1.12785</strain>
    </source>
</reference>
<feature type="compositionally biased region" description="Basic and acidic residues" evidence="1">
    <location>
        <begin position="15"/>
        <end position="33"/>
    </location>
</feature>
<reference evidence="2" key="1">
    <citation type="journal article" date="2014" name="Int. J. Syst. Evol. Microbiol.">
        <title>Complete genome sequence of Corynebacterium casei LMG S-19264T (=DSM 44701T), isolated from a smear-ripened cheese.</title>
        <authorList>
            <consortium name="US DOE Joint Genome Institute (JGI-PGF)"/>
            <person name="Walter F."/>
            <person name="Albersmeier A."/>
            <person name="Kalinowski J."/>
            <person name="Ruckert C."/>
        </authorList>
    </citation>
    <scope>NUCLEOTIDE SEQUENCE</scope>
    <source>
        <strain evidence="2">CGMCC 1.12785</strain>
    </source>
</reference>
<keyword evidence="3" id="KW-1185">Reference proteome</keyword>
<comment type="caution">
    <text evidence="2">The sequence shown here is derived from an EMBL/GenBank/DDBJ whole genome shotgun (WGS) entry which is preliminary data.</text>
</comment>
<gene>
    <name evidence="2" type="ORF">GCM10011333_20560</name>
</gene>
<feature type="compositionally biased region" description="Low complexity" evidence="1">
    <location>
        <begin position="39"/>
        <end position="49"/>
    </location>
</feature>
<organism evidence="2 3">
    <name type="scientific">Sediminivirga luteola</name>
    <dbReference type="NCBI Taxonomy" id="1774748"/>
    <lineage>
        <taxon>Bacteria</taxon>
        <taxon>Bacillati</taxon>
        <taxon>Actinomycetota</taxon>
        <taxon>Actinomycetes</taxon>
        <taxon>Micrococcales</taxon>
        <taxon>Brevibacteriaceae</taxon>
        <taxon>Sediminivirga</taxon>
    </lineage>
</organism>
<name>A0A8J2TYQ7_9MICO</name>
<dbReference type="SUPFAM" id="SSF50118">
    <property type="entry name" value="Cell growth inhibitor/plasmid maintenance toxic component"/>
    <property type="match status" value="1"/>
</dbReference>
<dbReference type="InterPro" id="IPR003477">
    <property type="entry name" value="PemK-like"/>
</dbReference>